<organism evidence="4 5">
    <name type="scientific">Roseicyclus elongatus DSM 19469</name>
    <dbReference type="NCBI Taxonomy" id="1294273"/>
    <lineage>
        <taxon>Bacteria</taxon>
        <taxon>Pseudomonadati</taxon>
        <taxon>Pseudomonadota</taxon>
        <taxon>Alphaproteobacteria</taxon>
        <taxon>Rhodobacterales</taxon>
        <taxon>Roseobacteraceae</taxon>
        <taxon>Roseicyclus</taxon>
    </lineage>
</organism>
<feature type="domain" description="Carrier" evidence="3">
    <location>
        <begin position="579"/>
        <end position="654"/>
    </location>
</feature>
<proteinExistence type="inferred from homology"/>
<dbReference type="Pfam" id="PF00550">
    <property type="entry name" value="PP-binding"/>
    <property type="match status" value="1"/>
</dbReference>
<dbReference type="STRING" id="1294273.roselon_02126"/>
<evidence type="ECO:0000313" key="4">
    <source>
        <dbReference type="EMBL" id="AHM04471.1"/>
    </source>
</evidence>
<sequence>MLLRSIRKNLIRWIVASSAGGVIGPQSLGGVLVVRFRRVAVFQPRDCRLKHGDDTLRGERLGQKGRDIVTVAQPPLIVRQIQARARTAPHAPAILSADGQQALSYQGLSRLVDKVAATLAQAGLGAGDRVALWAARGPMTVSAFLGLLAHLPVVPIDPSMVGQLPDLLQRLSIKALVAPEGLDLPQLDRPVHRLMPTGQFAEFRIEVETVSDAPPALDLAGLADPALVIETSGTTGRPKVVELTQANLAAGAQSAARTLALAPGEICVNPMPLFHVHGLCIGTLATIASGGTTVPMMGGDGALVLDACAAAGATWYTAVPTIHHSVAQALEREAGLARGVALRFIRSSSAALASVTRDTLQRHLGCPVLEGMGMTEAASWVAHQPYGPGPTHGPLGPAQGTEIAILTEAGEITTAPFVQGELVLRGPNVITRYDVHPGDPSEAFHDGWLRSGDLAELNEKAELRIHARLKELINRGGAMVSPVMVEAILLEEGAVAAAIVFGAPHPSLGQDVLAAVVPADPAAFDPDAILQSVARKLPAEALPRSVFPVSEIPLNRIGKPARIEAALRLQDKFTQIYAAPRTPLEAILVLIIEETLGRARHGRHDDFFLAGGDSLSLMRLQLRIEEDLGVLVPGDVLTTERDVARLSAWLETHHGETMRHRLADVFDDAPAASEPGT</sequence>
<name>W8S6I9_9RHOB</name>
<evidence type="ECO:0000256" key="1">
    <source>
        <dbReference type="ARBA" id="ARBA00006432"/>
    </source>
</evidence>
<dbReference type="InterPro" id="IPR009081">
    <property type="entry name" value="PP-bd_ACP"/>
</dbReference>
<dbReference type="InterPro" id="IPR042099">
    <property type="entry name" value="ANL_N_sf"/>
</dbReference>
<dbReference type="Pfam" id="PF13193">
    <property type="entry name" value="AMP-binding_C"/>
    <property type="match status" value="1"/>
</dbReference>
<dbReference type="PROSITE" id="PS50075">
    <property type="entry name" value="CARRIER"/>
    <property type="match status" value="1"/>
</dbReference>
<dbReference type="SUPFAM" id="SSF56801">
    <property type="entry name" value="Acetyl-CoA synthetase-like"/>
    <property type="match status" value="1"/>
</dbReference>
<evidence type="ECO:0000256" key="2">
    <source>
        <dbReference type="ARBA" id="ARBA00022598"/>
    </source>
</evidence>
<dbReference type="HOGENOM" id="CLU_000022_59_0_5"/>
<dbReference type="InterPro" id="IPR025110">
    <property type="entry name" value="AMP-bd_C"/>
</dbReference>
<evidence type="ECO:0000259" key="3">
    <source>
        <dbReference type="PROSITE" id="PS50075"/>
    </source>
</evidence>
<reference evidence="4 5" key="1">
    <citation type="submission" date="2013-03" db="EMBL/GenBank/DDBJ databases">
        <authorList>
            <person name="Fiebig A."/>
            <person name="Goeker M."/>
            <person name="Klenk H.-P.P."/>
        </authorList>
    </citation>
    <scope>NUCLEOTIDE SEQUENCE [LARGE SCALE GENOMIC DNA]</scope>
    <source>
        <strain evidence="5">DSM 19469</strain>
    </source>
</reference>
<dbReference type="GO" id="GO:0004467">
    <property type="term" value="F:long-chain fatty acid-CoA ligase activity"/>
    <property type="evidence" value="ECO:0007669"/>
    <property type="project" value="UniProtKB-EC"/>
</dbReference>
<dbReference type="SUPFAM" id="SSF47336">
    <property type="entry name" value="ACP-like"/>
    <property type="match status" value="1"/>
</dbReference>
<dbReference type="Gene3D" id="1.10.1200.10">
    <property type="entry name" value="ACP-like"/>
    <property type="match status" value="1"/>
</dbReference>
<dbReference type="Proteomes" id="UP000019593">
    <property type="component" value="Chromosome"/>
</dbReference>
<dbReference type="GO" id="GO:0031956">
    <property type="term" value="F:medium-chain fatty acid-CoA ligase activity"/>
    <property type="evidence" value="ECO:0007669"/>
    <property type="project" value="TreeGrafter"/>
</dbReference>
<gene>
    <name evidence="4" type="ORF">roselon_02126</name>
</gene>
<dbReference type="OrthoDB" id="9803968at2"/>
<dbReference type="Gene3D" id="3.40.50.12780">
    <property type="entry name" value="N-terminal domain of ligase-like"/>
    <property type="match status" value="1"/>
</dbReference>
<dbReference type="InterPro" id="IPR000873">
    <property type="entry name" value="AMP-dep_synth/lig_dom"/>
</dbReference>
<dbReference type="Gene3D" id="3.30.300.30">
    <property type="match status" value="1"/>
</dbReference>
<accession>W8S6I9</accession>
<dbReference type="PANTHER" id="PTHR43201">
    <property type="entry name" value="ACYL-COA SYNTHETASE"/>
    <property type="match status" value="1"/>
</dbReference>
<comment type="similarity">
    <text evidence="1">Belongs to the ATP-dependent AMP-binding enzyme family.</text>
</comment>
<dbReference type="EMBL" id="CP004372">
    <property type="protein sequence ID" value="AHM04471.1"/>
    <property type="molecule type" value="Genomic_DNA"/>
</dbReference>
<protein>
    <submittedName>
        <fullName evidence="4">Long-chain-fatty-acid--CoA ligase</fullName>
        <ecNumber evidence="4">6.2.1.3</ecNumber>
    </submittedName>
</protein>
<dbReference type="PANTHER" id="PTHR43201:SF5">
    <property type="entry name" value="MEDIUM-CHAIN ACYL-COA LIGASE ACSF2, MITOCHONDRIAL"/>
    <property type="match status" value="1"/>
</dbReference>
<dbReference type="AlphaFoldDB" id="W8S6I9"/>
<dbReference type="Pfam" id="PF00501">
    <property type="entry name" value="AMP-binding"/>
    <property type="match status" value="1"/>
</dbReference>
<dbReference type="InterPro" id="IPR036736">
    <property type="entry name" value="ACP-like_sf"/>
</dbReference>
<dbReference type="EC" id="6.2.1.3" evidence="4"/>
<evidence type="ECO:0000313" key="5">
    <source>
        <dbReference type="Proteomes" id="UP000019593"/>
    </source>
</evidence>
<keyword evidence="2 4" id="KW-0436">Ligase</keyword>
<keyword evidence="5" id="KW-1185">Reference proteome</keyword>
<dbReference type="KEGG" id="red:roselon_02126"/>
<dbReference type="InterPro" id="IPR045851">
    <property type="entry name" value="AMP-bd_C_sf"/>
</dbReference>
<dbReference type="eggNOG" id="COG0318">
    <property type="taxonomic scope" value="Bacteria"/>
</dbReference>